<dbReference type="SMART" id="SM00062">
    <property type="entry name" value="PBPb"/>
    <property type="match status" value="1"/>
</dbReference>
<dbReference type="KEGG" id="but:X994_4707"/>
<organism evidence="5 7">
    <name type="scientific">Burkholderia pseudomallei</name>
    <name type="common">Pseudomonas pseudomallei</name>
    <dbReference type="NCBI Taxonomy" id="28450"/>
    <lineage>
        <taxon>Bacteria</taxon>
        <taxon>Pseudomonadati</taxon>
        <taxon>Pseudomonadota</taxon>
        <taxon>Betaproteobacteria</taxon>
        <taxon>Burkholderiales</taxon>
        <taxon>Burkholderiaceae</taxon>
        <taxon>Burkholderia</taxon>
        <taxon>pseudomallei group</taxon>
    </lineage>
</organism>
<dbReference type="EMBL" id="PHRB01000015">
    <property type="protein sequence ID" value="PJO65080.1"/>
    <property type="molecule type" value="Genomic_DNA"/>
</dbReference>
<feature type="signal peptide" evidence="2">
    <location>
        <begin position="1"/>
        <end position="25"/>
    </location>
</feature>
<proteinExistence type="predicted"/>
<evidence type="ECO:0000259" key="3">
    <source>
        <dbReference type="SMART" id="SM00062"/>
    </source>
</evidence>
<dbReference type="eggNOG" id="COG0834">
    <property type="taxonomic scope" value="Bacteria"/>
</dbReference>
<feature type="chain" id="PRO_5015027631" evidence="2">
    <location>
        <begin position="26"/>
        <end position="250"/>
    </location>
</feature>
<dbReference type="InterPro" id="IPR044132">
    <property type="entry name" value="PBP2_GlnH"/>
</dbReference>
<dbReference type="Gene3D" id="3.40.190.10">
    <property type="entry name" value="Periplasmic binding protein-like II"/>
    <property type="match status" value="2"/>
</dbReference>
<evidence type="ECO:0000256" key="2">
    <source>
        <dbReference type="SAM" id="SignalP"/>
    </source>
</evidence>
<dbReference type="GeneID" id="93064589"/>
<dbReference type="OMA" id="IFATYSI"/>
<dbReference type="InterPro" id="IPR001320">
    <property type="entry name" value="Iontro_rcpt_C"/>
</dbReference>
<dbReference type="InterPro" id="IPR001638">
    <property type="entry name" value="Solute-binding_3/MltF_N"/>
</dbReference>
<dbReference type="CDD" id="cd00994">
    <property type="entry name" value="PBP2_GlnH"/>
    <property type="match status" value="1"/>
</dbReference>
<sequence length="250" mass="27132">MGRRSFIKTIVALALVGASAAGAHAKELVVGTDTSFMPFEFKQGDKYVGFDLDLWAEIAKGAGWTYKIQPMDFAGLIPALQTQNIDVALSGMTIKEERRKAIDFSDPYYDSGLAAMVQANNTTIKSIDDLNGKVIAAKTGTATIDWIKAHLKPKEIRQFPNIDQAYLALEAGRVDAAMHDTPNVLFFVNNEGKGRVKVAGAPVSGDKYGIGFPKGSPLVAKVNAELARMKADGRYAKIYKKWFGSEPPKS</sequence>
<evidence type="ECO:0000259" key="4">
    <source>
        <dbReference type="SMART" id="SM00079"/>
    </source>
</evidence>
<dbReference type="SMR" id="A0A069BJ47"/>
<dbReference type="GO" id="GO:0015276">
    <property type="term" value="F:ligand-gated monoatomic ion channel activity"/>
    <property type="evidence" value="ECO:0007669"/>
    <property type="project" value="InterPro"/>
</dbReference>
<dbReference type="PANTHER" id="PTHR35936">
    <property type="entry name" value="MEMBRANE-BOUND LYTIC MUREIN TRANSGLYCOSYLASE F"/>
    <property type="match status" value="1"/>
</dbReference>
<evidence type="ECO:0000313" key="8">
    <source>
        <dbReference type="Proteomes" id="UP000231878"/>
    </source>
</evidence>
<evidence type="ECO:0000256" key="1">
    <source>
        <dbReference type="ARBA" id="ARBA00022729"/>
    </source>
</evidence>
<evidence type="ECO:0000313" key="7">
    <source>
        <dbReference type="Proteomes" id="UP000030475"/>
    </source>
</evidence>
<name>A0A069BJ47_BURPE</name>
<reference evidence="6 8" key="2">
    <citation type="submission" date="2017-11" db="EMBL/GenBank/DDBJ databases">
        <title>Molecular characterization of Burkholderia pseudomallei and closely related isolates from Vietnam.</title>
        <authorList>
            <person name="Ustinov D.V."/>
            <person name="Antonov A.S."/>
            <person name="Avdusheva E.F."/>
            <person name="Shpak I.M."/>
            <person name="Zakharova I.B."/>
            <person name="Thi L.A."/>
            <person name="Teteryatnikova N."/>
            <person name="Lopasteyskaya Y.A."/>
            <person name="Kuzyutina J.A."/>
            <person name="Ngo T.N."/>
            <person name="Victorov D.V."/>
        </authorList>
    </citation>
    <scope>NUCLEOTIDE SEQUENCE [LARGE SCALE GENOMIC DNA]</scope>
    <source>
        <strain evidence="6 8">V1512</strain>
    </source>
</reference>
<accession>A0A069BJ47</accession>
<dbReference type="SUPFAM" id="SSF53850">
    <property type="entry name" value="Periplasmic binding protein-like II"/>
    <property type="match status" value="1"/>
</dbReference>
<reference evidence="5 7" key="1">
    <citation type="submission" date="2014-08" db="EMBL/GenBank/DDBJ databases">
        <authorList>
            <person name="Bunnell A."/>
            <person name="Chain P.S."/>
            <person name="Chertkov O."/>
            <person name="Currie B.J."/>
            <person name="Daligault H.E."/>
            <person name="Davenport K.W."/>
            <person name="Davis C."/>
            <person name="Gleasner C.D."/>
            <person name="Johnson S.L."/>
            <person name="Kaestli M."/>
            <person name="Koren S."/>
            <person name="Kunde Y.A."/>
            <person name="Mayo M."/>
            <person name="McMurry K.K."/>
            <person name="Price E.P."/>
            <person name="Reitenga K.G."/>
            <person name="Robison R."/>
            <person name="Rosovitz M.J."/>
            <person name="Sarovich D.S."/>
            <person name="Teshima H."/>
        </authorList>
    </citation>
    <scope>NUCLEOTIDE SEQUENCE [LARGE SCALE GENOMIC DNA]</scope>
    <source>
        <strain evidence="5 7">MSHR44</strain>
    </source>
</reference>
<dbReference type="OrthoDB" id="368476at2"/>
<dbReference type="EMBL" id="JQIM01000008">
    <property type="protein sequence ID" value="KGX15962.1"/>
    <property type="molecule type" value="Genomic_DNA"/>
</dbReference>
<keyword evidence="1 2" id="KW-0732">Signal</keyword>
<dbReference type="GO" id="GO:0016020">
    <property type="term" value="C:membrane"/>
    <property type="evidence" value="ECO:0007669"/>
    <property type="project" value="InterPro"/>
</dbReference>
<dbReference type="Proteomes" id="UP000231878">
    <property type="component" value="Unassembled WGS sequence"/>
</dbReference>
<feature type="domain" description="Solute-binding protein family 3/N-terminal" evidence="3">
    <location>
        <begin position="27"/>
        <end position="246"/>
    </location>
</feature>
<dbReference type="SMART" id="SM00079">
    <property type="entry name" value="PBPe"/>
    <property type="match status" value="1"/>
</dbReference>
<dbReference type="Proteomes" id="UP000030475">
    <property type="component" value="Unassembled WGS sequence"/>
</dbReference>
<dbReference type="Pfam" id="PF00497">
    <property type="entry name" value="SBP_bac_3"/>
    <property type="match status" value="1"/>
</dbReference>
<dbReference type="PANTHER" id="PTHR35936:SF38">
    <property type="entry name" value="GLUTAMINE-BINDING PERIPLASMIC PROTEIN"/>
    <property type="match status" value="1"/>
</dbReference>
<dbReference type="AlphaFoldDB" id="A0A069BJ47"/>
<evidence type="ECO:0000313" key="5">
    <source>
        <dbReference type="EMBL" id="KGX15962.1"/>
    </source>
</evidence>
<gene>
    <name evidence="6" type="ORF">CWD88_16755</name>
    <name evidence="5" type="ORF">Y036_5157</name>
</gene>
<feature type="domain" description="Ionotropic glutamate receptor C-terminal" evidence="4">
    <location>
        <begin position="27"/>
        <end position="245"/>
    </location>
</feature>
<comment type="caution">
    <text evidence="5">The sequence shown here is derived from an EMBL/GenBank/DDBJ whole genome shotgun (WGS) entry which is preliminary data.</text>
</comment>
<dbReference type="NCBIfam" id="NF007029">
    <property type="entry name" value="PRK09495.1"/>
    <property type="match status" value="1"/>
</dbReference>
<protein>
    <submittedName>
        <fullName evidence="5">Bacterial extracellular solute-binding s, 3 family protein</fullName>
    </submittedName>
    <submittedName>
        <fullName evidence="6">Glutamine ABC transporter substrate-binding protein GlnH</fullName>
    </submittedName>
</protein>
<dbReference type="RefSeq" id="WP_004523230.1">
    <property type="nucleotide sequence ID" value="NZ_AP028072.1"/>
</dbReference>
<evidence type="ECO:0000313" key="6">
    <source>
        <dbReference type="EMBL" id="PJO65080.1"/>
    </source>
</evidence>